<dbReference type="AlphaFoldDB" id="A0A2V3Y8V7"/>
<feature type="transmembrane region" description="Helical" evidence="7">
    <location>
        <begin position="105"/>
        <end position="129"/>
    </location>
</feature>
<evidence type="ECO:0000256" key="4">
    <source>
        <dbReference type="ARBA" id="ARBA00022692"/>
    </source>
</evidence>
<dbReference type="PROSITE" id="PS50928">
    <property type="entry name" value="ABC_TM1"/>
    <property type="match status" value="1"/>
</dbReference>
<evidence type="ECO:0000256" key="3">
    <source>
        <dbReference type="ARBA" id="ARBA00022475"/>
    </source>
</evidence>
<dbReference type="Proteomes" id="UP000248057">
    <property type="component" value="Unassembled WGS sequence"/>
</dbReference>
<feature type="domain" description="ABC transmembrane type-1" evidence="8">
    <location>
        <begin position="70"/>
        <end position="260"/>
    </location>
</feature>
<feature type="transmembrane region" description="Helical" evidence="7">
    <location>
        <begin position="12"/>
        <end position="32"/>
    </location>
</feature>
<evidence type="ECO:0000259" key="8">
    <source>
        <dbReference type="PROSITE" id="PS50928"/>
    </source>
</evidence>
<evidence type="ECO:0000256" key="7">
    <source>
        <dbReference type="RuleBase" id="RU363032"/>
    </source>
</evidence>
<evidence type="ECO:0000256" key="5">
    <source>
        <dbReference type="ARBA" id="ARBA00022989"/>
    </source>
</evidence>
<evidence type="ECO:0000256" key="2">
    <source>
        <dbReference type="ARBA" id="ARBA00022448"/>
    </source>
</evidence>
<dbReference type="PANTHER" id="PTHR43744:SF8">
    <property type="entry name" value="SN-GLYCEROL-3-PHOSPHATE TRANSPORT SYSTEM PERMEASE PROTEIN UGPE"/>
    <property type="match status" value="1"/>
</dbReference>
<comment type="caution">
    <text evidence="9">The sequence shown here is derived from an EMBL/GenBank/DDBJ whole genome shotgun (WGS) entry which is preliminary data.</text>
</comment>
<evidence type="ECO:0000256" key="6">
    <source>
        <dbReference type="ARBA" id="ARBA00023136"/>
    </source>
</evidence>
<gene>
    <name evidence="9" type="ORF">DFR60_103428</name>
</gene>
<keyword evidence="3" id="KW-1003">Cell membrane</keyword>
<feature type="transmembrane region" description="Helical" evidence="7">
    <location>
        <begin position="141"/>
        <end position="160"/>
    </location>
</feature>
<evidence type="ECO:0000313" key="9">
    <source>
        <dbReference type="EMBL" id="PXX55370.1"/>
    </source>
</evidence>
<keyword evidence="4 7" id="KW-0812">Transmembrane</keyword>
<dbReference type="InterPro" id="IPR000515">
    <property type="entry name" value="MetI-like"/>
</dbReference>
<dbReference type="EMBL" id="QJKD01000003">
    <property type="protein sequence ID" value="PXX55370.1"/>
    <property type="molecule type" value="Genomic_DNA"/>
</dbReference>
<feature type="transmembrane region" description="Helical" evidence="7">
    <location>
        <begin position="239"/>
        <end position="259"/>
    </location>
</feature>
<feature type="transmembrane region" description="Helical" evidence="7">
    <location>
        <begin position="70"/>
        <end position="93"/>
    </location>
</feature>
<proteinExistence type="inferred from homology"/>
<dbReference type="Gene3D" id="1.10.3720.10">
    <property type="entry name" value="MetI-like"/>
    <property type="match status" value="1"/>
</dbReference>
<dbReference type="GO" id="GO:0055085">
    <property type="term" value="P:transmembrane transport"/>
    <property type="evidence" value="ECO:0007669"/>
    <property type="project" value="InterPro"/>
</dbReference>
<name>A0A2V3Y8V7_9FIRM</name>
<keyword evidence="2 7" id="KW-0813">Transport</keyword>
<keyword evidence="5 7" id="KW-1133">Transmembrane helix</keyword>
<dbReference type="SUPFAM" id="SSF161098">
    <property type="entry name" value="MetI-like"/>
    <property type="match status" value="1"/>
</dbReference>
<protein>
    <submittedName>
        <fullName evidence="9">Carbohydrate ABC transporter membrane protein 2 (CUT1 family)</fullName>
    </submittedName>
</protein>
<dbReference type="RefSeq" id="WP_110322437.1">
    <property type="nucleotide sequence ID" value="NZ_QJKD01000003.1"/>
</dbReference>
<dbReference type="Pfam" id="PF00528">
    <property type="entry name" value="BPD_transp_1"/>
    <property type="match status" value="1"/>
</dbReference>
<keyword evidence="10" id="KW-1185">Reference proteome</keyword>
<dbReference type="GO" id="GO:0005886">
    <property type="term" value="C:plasma membrane"/>
    <property type="evidence" value="ECO:0007669"/>
    <property type="project" value="UniProtKB-SubCell"/>
</dbReference>
<dbReference type="PANTHER" id="PTHR43744">
    <property type="entry name" value="ABC TRANSPORTER PERMEASE PROTEIN MG189-RELATED-RELATED"/>
    <property type="match status" value="1"/>
</dbReference>
<comment type="similarity">
    <text evidence="7">Belongs to the binding-protein-dependent transport system permease family.</text>
</comment>
<dbReference type="GeneID" id="86060930"/>
<evidence type="ECO:0000256" key="1">
    <source>
        <dbReference type="ARBA" id="ARBA00004651"/>
    </source>
</evidence>
<reference evidence="9 10" key="1">
    <citation type="submission" date="2018-05" db="EMBL/GenBank/DDBJ databases">
        <title>Genomic Encyclopedia of Type Strains, Phase IV (KMG-IV): sequencing the most valuable type-strain genomes for metagenomic binning, comparative biology and taxonomic classification.</title>
        <authorList>
            <person name="Goeker M."/>
        </authorList>
    </citation>
    <scope>NUCLEOTIDE SEQUENCE [LARGE SCALE GENOMIC DNA]</scope>
    <source>
        <strain evidence="9 10">DSM 24995</strain>
    </source>
</reference>
<dbReference type="InterPro" id="IPR035906">
    <property type="entry name" value="MetI-like_sf"/>
</dbReference>
<sequence>MLNKKRWSSAVWQILLVLFTLVFLSPMIYMVLNSFKPYSQMLKDPWGLPDTLFLDNYIKAFTQMKFFQSLYNSAVITIVSVFLIVVLGGLAAYPITRFDNRLTRFLSVYFLIGYMVPTQVLIVQIFSVMKKMHLINTKTGLILVYAAGVSFAVFMYQGFIRSMPVDMEESALIDGARPWQMFWKVVFPLLKPASATLIIFQTMWIWNDFVLSSLFLSSRKNLTLLLELHQCIGEFSLDWSVMLAIMCIVMFPMLVFYLLMQKQIISGMTAGAVKG</sequence>
<organism evidence="9 10">
    <name type="scientific">Hungatella effluvii</name>
    <dbReference type="NCBI Taxonomy" id="1096246"/>
    <lineage>
        <taxon>Bacteria</taxon>
        <taxon>Bacillati</taxon>
        <taxon>Bacillota</taxon>
        <taxon>Clostridia</taxon>
        <taxon>Lachnospirales</taxon>
        <taxon>Lachnospiraceae</taxon>
        <taxon>Hungatella</taxon>
    </lineage>
</organism>
<comment type="subcellular location">
    <subcellularLocation>
        <location evidence="1 7">Cell membrane</location>
        <topology evidence="1 7">Multi-pass membrane protein</topology>
    </subcellularLocation>
</comment>
<evidence type="ECO:0000313" key="10">
    <source>
        <dbReference type="Proteomes" id="UP000248057"/>
    </source>
</evidence>
<dbReference type="CDD" id="cd06261">
    <property type="entry name" value="TM_PBP2"/>
    <property type="match status" value="1"/>
</dbReference>
<keyword evidence="6 7" id="KW-0472">Membrane</keyword>
<accession>A0A2V3Y8V7</accession>